<feature type="transmembrane region" description="Helical" evidence="6">
    <location>
        <begin position="196"/>
        <end position="216"/>
    </location>
</feature>
<organism evidence="7 8">
    <name type="scientific">Taishania pollutisoli</name>
    <dbReference type="NCBI Taxonomy" id="2766479"/>
    <lineage>
        <taxon>Bacteria</taxon>
        <taxon>Pseudomonadati</taxon>
        <taxon>Bacteroidota</taxon>
        <taxon>Flavobacteriia</taxon>
        <taxon>Flavobacteriales</taxon>
        <taxon>Crocinitomicaceae</taxon>
        <taxon>Taishania</taxon>
    </lineage>
</organism>
<sequence length="460" mass="51960">MIKPVAIFGIDATVQNQVGSEAYGLYFSLLNFTFLFNILLDLGINNFTTKNVAQYPGLMTKYMGRIAGLRLVLFVLYAVFTLILASVLGYPPEVYPVLSILITQQFLIAMIAYFRSYLSGMLLFRLDALLSVLDRFLLILLCGAVFFFTLPGNAFKLEYFIWIQFISYILSFLVGLMLVVRHIGTSKIRFHRPISFLIIRQSIPYALLIVLMMLYTRVDSVMLERMLDDGAVQSGIYAQGFRLIDAFFMFAMLFSNLLLPIFSRMIGLKENVKELFSLSSKLLIWGSIALASFCFWNAHEVLDLIYTNDIEKSVPPFQLLMLTFVAMCIILIFGTYLTALGEMKTLNTIAFIGLIVNVGVNLYLIPRWGVWGAAVSTLMAQSVVAVSQLYIVAKRLKLNWQFADAGVFMLFVAVCFSIGWLGILYNIHILLQMGALIACLLLFKVINIRLFSSILFASKK</sequence>
<keyword evidence="3 6" id="KW-0812">Transmembrane</keyword>
<feature type="transmembrane region" description="Helical" evidence="6">
    <location>
        <begin position="282"/>
        <end position="299"/>
    </location>
</feature>
<name>A0A8J6PS50_9FLAO</name>
<dbReference type="AlphaFoldDB" id="A0A8J6PS50"/>
<comment type="subcellular location">
    <subcellularLocation>
        <location evidence="1">Cell membrane</location>
        <topology evidence="1">Multi-pass membrane protein</topology>
    </subcellularLocation>
</comment>
<keyword evidence="5 6" id="KW-0472">Membrane</keyword>
<comment type="caution">
    <text evidence="7">The sequence shown here is derived from an EMBL/GenBank/DDBJ whole genome shotgun (WGS) entry which is preliminary data.</text>
</comment>
<keyword evidence="8" id="KW-1185">Reference proteome</keyword>
<dbReference type="EMBL" id="JACVEL010000015">
    <property type="protein sequence ID" value="MBC9813773.1"/>
    <property type="molecule type" value="Genomic_DNA"/>
</dbReference>
<feature type="transmembrane region" description="Helical" evidence="6">
    <location>
        <begin position="126"/>
        <end position="148"/>
    </location>
</feature>
<feature type="transmembrane region" description="Helical" evidence="6">
    <location>
        <begin position="371"/>
        <end position="393"/>
    </location>
</feature>
<evidence type="ECO:0000313" key="7">
    <source>
        <dbReference type="EMBL" id="MBC9813773.1"/>
    </source>
</evidence>
<feature type="transmembrane region" description="Helical" evidence="6">
    <location>
        <begin position="94"/>
        <end position="114"/>
    </location>
</feature>
<dbReference type="Proteomes" id="UP000652681">
    <property type="component" value="Unassembled WGS sequence"/>
</dbReference>
<dbReference type="GO" id="GO:0005886">
    <property type="term" value="C:plasma membrane"/>
    <property type="evidence" value="ECO:0007669"/>
    <property type="project" value="UniProtKB-SubCell"/>
</dbReference>
<feature type="transmembrane region" description="Helical" evidence="6">
    <location>
        <begin position="346"/>
        <end position="365"/>
    </location>
</feature>
<accession>A0A8J6PS50</accession>
<proteinExistence type="predicted"/>
<feature type="transmembrane region" description="Helical" evidence="6">
    <location>
        <begin position="319"/>
        <end position="339"/>
    </location>
</feature>
<gene>
    <name evidence="7" type="ORF">H9Y05_14960</name>
</gene>
<feature type="transmembrane region" description="Helical" evidence="6">
    <location>
        <begin position="236"/>
        <end position="262"/>
    </location>
</feature>
<dbReference type="Pfam" id="PF01943">
    <property type="entry name" value="Polysacc_synt"/>
    <property type="match status" value="1"/>
</dbReference>
<evidence type="ECO:0000256" key="2">
    <source>
        <dbReference type="ARBA" id="ARBA00022475"/>
    </source>
</evidence>
<evidence type="ECO:0000256" key="5">
    <source>
        <dbReference type="ARBA" id="ARBA00023136"/>
    </source>
</evidence>
<dbReference type="InterPro" id="IPR050833">
    <property type="entry name" value="Poly_Biosynth_Transport"/>
</dbReference>
<evidence type="ECO:0000313" key="8">
    <source>
        <dbReference type="Proteomes" id="UP000652681"/>
    </source>
</evidence>
<feature type="transmembrane region" description="Helical" evidence="6">
    <location>
        <begin position="429"/>
        <end position="451"/>
    </location>
</feature>
<feature type="transmembrane region" description="Helical" evidence="6">
    <location>
        <begin position="160"/>
        <end position="184"/>
    </location>
</feature>
<protein>
    <submittedName>
        <fullName evidence="7">Oligosaccharide flippase family protein</fullName>
    </submittedName>
</protein>
<keyword evidence="2" id="KW-1003">Cell membrane</keyword>
<evidence type="ECO:0000256" key="6">
    <source>
        <dbReference type="SAM" id="Phobius"/>
    </source>
</evidence>
<dbReference type="PANTHER" id="PTHR30250:SF11">
    <property type="entry name" value="O-ANTIGEN TRANSPORTER-RELATED"/>
    <property type="match status" value="1"/>
</dbReference>
<evidence type="ECO:0000256" key="3">
    <source>
        <dbReference type="ARBA" id="ARBA00022692"/>
    </source>
</evidence>
<feature type="transmembrane region" description="Helical" evidence="6">
    <location>
        <begin position="25"/>
        <end position="47"/>
    </location>
</feature>
<evidence type="ECO:0000256" key="1">
    <source>
        <dbReference type="ARBA" id="ARBA00004651"/>
    </source>
</evidence>
<keyword evidence="4 6" id="KW-1133">Transmembrane helix</keyword>
<feature type="transmembrane region" description="Helical" evidence="6">
    <location>
        <begin position="68"/>
        <end position="88"/>
    </location>
</feature>
<feature type="transmembrane region" description="Helical" evidence="6">
    <location>
        <begin position="405"/>
        <end position="423"/>
    </location>
</feature>
<reference evidence="7" key="1">
    <citation type="submission" date="2020-09" db="EMBL/GenBank/DDBJ databases">
        <title>Taishania pollutisoli gen. nov., sp. nov., Isolated from Tetrabromobisphenol A-Contaminated Soil.</title>
        <authorList>
            <person name="Chen Q."/>
        </authorList>
    </citation>
    <scope>NUCLEOTIDE SEQUENCE</scope>
    <source>
        <strain evidence="7">CZZ-1</strain>
    </source>
</reference>
<evidence type="ECO:0000256" key="4">
    <source>
        <dbReference type="ARBA" id="ARBA00022989"/>
    </source>
</evidence>
<dbReference type="PANTHER" id="PTHR30250">
    <property type="entry name" value="PST FAMILY PREDICTED COLANIC ACID TRANSPORTER"/>
    <property type="match status" value="1"/>
</dbReference>
<dbReference type="InterPro" id="IPR002797">
    <property type="entry name" value="Polysacc_synth"/>
</dbReference>